<dbReference type="Proteomes" id="UP000502035">
    <property type="component" value="Chromosome"/>
</dbReference>
<dbReference type="AlphaFoldDB" id="A0A6G7YE71"/>
<dbReference type="KEGG" id="npi:G7071_06270"/>
<evidence type="ECO:0000313" key="2">
    <source>
        <dbReference type="EMBL" id="QIK75093.1"/>
    </source>
</evidence>
<proteinExistence type="predicted"/>
<gene>
    <name evidence="2" type="ORF">G7071_06270</name>
</gene>
<accession>A0A6G7YE71</accession>
<dbReference type="EMBL" id="CP049866">
    <property type="protein sequence ID" value="QIK75093.1"/>
    <property type="molecule type" value="Genomic_DNA"/>
</dbReference>
<evidence type="ECO:0000259" key="1">
    <source>
        <dbReference type="Pfam" id="PF13529"/>
    </source>
</evidence>
<sequence length="359" mass="39860">MPTTSLGRLGAAALGSVVLLVTAALPVTAVADKGSTAGTLTPAMHAEIERVVAEGRRMSMPARASARELATAGTRCATFEGERYCLGLGWTNLTQDQAAARLARRGSNTATETTGDLAPAADLRRRARMSPDARADAERRELTEAAVAVDKVLRLRAEIQGTTAARTVASDYPERTTILHRRKVRAQNRYYFCGPATMQMIAWGWSGNRKPQNSWAKKLGTTSAGTSIVDMVRMVNRATGYDNDEHAGDYIALDISDFSFEQWWLLMMRHVHDYQAPVVLHPVLLKQYFPYLDDDASGHFQVGRGFDQNPDGPPLLSYFEPWDQSRFDPTEPRIRRTQWQSAYKSYRANQAHFQHNVGV</sequence>
<dbReference type="RefSeq" id="WP_166316289.1">
    <property type="nucleotide sequence ID" value="NZ_CP049866.1"/>
</dbReference>
<dbReference type="Gene3D" id="3.90.70.10">
    <property type="entry name" value="Cysteine proteinases"/>
    <property type="match status" value="1"/>
</dbReference>
<protein>
    <recommendedName>
        <fullName evidence="1">Peptidase C39-like domain-containing protein</fullName>
    </recommendedName>
</protein>
<dbReference type="Pfam" id="PF13529">
    <property type="entry name" value="Peptidase_C39_2"/>
    <property type="match status" value="1"/>
</dbReference>
<dbReference type="InterPro" id="IPR039564">
    <property type="entry name" value="Peptidase_C39-like"/>
</dbReference>
<keyword evidence="3" id="KW-1185">Reference proteome</keyword>
<organism evidence="2 3">
    <name type="scientific">Nocardioides piscis</name>
    <dbReference type="NCBI Taxonomy" id="2714938"/>
    <lineage>
        <taxon>Bacteria</taxon>
        <taxon>Bacillati</taxon>
        <taxon>Actinomycetota</taxon>
        <taxon>Actinomycetes</taxon>
        <taxon>Propionibacteriales</taxon>
        <taxon>Nocardioidaceae</taxon>
        <taxon>Nocardioides</taxon>
    </lineage>
</organism>
<reference evidence="2 3" key="1">
    <citation type="submission" date="2020-03" db="EMBL/GenBank/DDBJ databases">
        <title>Nocardioides sp. nov., isolated from fish.</title>
        <authorList>
            <person name="Hyun D.-W."/>
            <person name="Bae J.-W."/>
        </authorList>
    </citation>
    <scope>NUCLEOTIDE SEQUENCE [LARGE SCALE GENOMIC DNA]</scope>
    <source>
        <strain evidence="2 3">HDW12A</strain>
    </source>
</reference>
<name>A0A6G7YE71_9ACTN</name>
<feature type="domain" description="Peptidase C39-like" evidence="1">
    <location>
        <begin position="186"/>
        <end position="309"/>
    </location>
</feature>
<evidence type="ECO:0000313" key="3">
    <source>
        <dbReference type="Proteomes" id="UP000502035"/>
    </source>
</evidence>